<keyword evidence="1" id="KW-0732">Signal</keyword>
<accession>A0AAQ1JRE8</accession>
<dbReference type="AlphaFoldDB" id="A0AAQ1JRE8"/>
<dbReference type="EMBL" id="FNVE01000016">
    <property type="protein sequence ID" value="SEG70473.1"/>
    <property type="molecule type" value="Genomic_DNA"/>
</dbReference>
<organism evidence="2 3">
    <name type="scientific">Halopseudomonas aestusnigri</name>
    <dbReference type="NCBI Taxonomy" id="857252"/>
    <lineage>
        <taxon>Bacteria</taxon>
        <taxon>Pseudomonadati</taxon>
        <taxon>Pseudomonadota</taxon>
        <taxon>Gammaproteobacteria</taxon>
        <taxon>Pseudomonadales</taxon>
        <taxon>Pseudomonadaceae</taxon>
        <taxon>Halopseudomonas</taxon>
    </lineage>
</organism>
<dbReference type="Proteomes" id="UP000243518">
    <property type="component" value="Unassembled WGS sequence"/>
</dbReference>
<evidence type="ECO:0000256" key="1">
    <source>
        <dbReference type="SAM" id="SignalP"/>
    </source>
</evidence>
<evidence type="ECO:0000313" key="3">
    <source>
        <dbReference type="Proteomes" id="UP000243518"/>
    </source>
</evidence>
<keyword evidence="3" id="KW-1185">Reference proteome</keyword>
<reference evidence="2 3" key="1">
    <citation type="submission" date="2016-10" db="EMBL/GenBank/DDBJ databases">
        <authorList>
            <person name="Varghese N."/>
            <person name="Submissions S."/>
        </authorList>
    </citation>
    <scope>NUCLEOTIDE SEQUENCE [LARGE SCALE GENOMIC DNA]</scope>
    <source>
        <strain evidence="2 3">CECT 8317</strain>
    </source>
</reference>
<feature type="chain" id="PRO_5043016741" evidence="1">
    <location>
        <begin position="18"/>
        <end position="73"/>
    </location>
</feature>
<proteinExistence type="predicted"/>
<gene>
    <name evidence="2" type="ORF">SAMN05216586_11671</name>
</gene>
<sequence length="73" mass="7926">MFGLILGLMLAVAIVNALRPKQEQPAVQEGNTPTTEEGVKLCKVYGTVWIKEPSLIAFKKMGTIPIRSKGGKK</sequence>
<dbReference type="RefSeq" id="WP_088277535.1">
    <property type="nucleotide sequence ID" value="NZ_FNVE01000016.1"/>
</dbReference>
<evidence type="ECO:0000313" key="2">
    <source>
        <dbReference type="EMBL" id="SEG70473.1"/>
    </source>
</evidence>
<feature type="signal peptide" evidence="1">
    <location>
        <begin position="1"/>
        <end position="17"/>
    </location>
</feature>
<comment type="caution">
    <text evidence="2">The sequence shown here is derived from an EMBL/GenBank/DDBJ whole genome shotgun (WGS) entry which is preliminary data.</text>
</comment>
<name>A0AAQ1JRE8_9GAMM</name>
<protein>
    <submittedName>
        <fullName evidence="2">Uncharacterized protein</fullName>
    </submittedName>
</protein>